<name>A0ABU8F1A1_9BACI</name>
<dbReference type="PANTHER" id="PTHR35011">
    <property type="entry name" value="2,3-DIKETO-L-GULONATE TRAP TRANSPORTER SMALL PERMEASE PROTEIN YIAM"/>
    <property type="match status" value="1"/>
</dbReference>
<evidence type="ECO:0000256" key="4">
    <source>
        <dbReference type="ARBA" id="ARBA00022519"/>
    </source>
</evidence>
<keyword evidence="4" id="KW-0997">Cell inner membrane</keyword>
<evidence type="ECO:0000256" key="8">
    <source>
        <dbReference type="ARBA" id="ARBA00038436"/>
    </source>
</evidence>
<evidence type="ECO:0000259" key="10">
    <source>
        <dbReference type="Pfam" id="PF04290"/>
    </source>
</evidence>
<comment type="caution">
    <text evidence="11">The sequence shown here is derived from an EMBL/GenBank/DDBJ whole genome shotgun (WGS) entry which is preliminary data.</text>
</comment>
<evidence type="ECO:0000313" key="11">
    <source>
        <dbReference type="EMBL" id="MEI4768767.1"/>
    </source>
</evidence>
<organism evidence="11 12">
    <name type="scientific">Psychrobacillus mangrovi</name>
    <dbReference type="NCBI Taxonomy" id="3117745"/>
    <lineage>
        <taxon>Bacteria</taxon>
        <taxon>Bacillati</taxon>
        <taxon>Bacillota</taxon>
        <taxon>Bacilli</taxon>
        <taxon>Bacillales</taxon>
        <taxon>Bacillaceae</taxon>
        <taxon>Psychrobacillus</taxon>
    </lineage>
</organism>
<dbReference type="InterPro" id="IPR055348">
    <property type="entry name" value="DctQ"/>
</dbReference>
<reference evidence="11 12" key="1">
    <citation type="submission" date="2024-01" db="EMBL/GenBank/DDBJ databases">
        <title>Seven novel Bacillus-like species.</title>
        <authorList>
            <person name="Liu G."/>
        </authorList>
    </citation>
    <scope>NUCLEOTIDE SEQUENCE [LARGE SCALE GENOMIC DNA]</scope>
    <source>
        <strain evidence="11 12">FJAT-51614</strain>
    </source>
</reference>
<keyword evidence="5 9" id="KW-0812">Transmembrane</keyword>
<evidence type="ECO:0000256" key="9">
    <source>
        <dbReference type="SAM" id="Phobius"/>
    </source>
</evidence>
<feature type="transmembrane region" description="Helical" evidence="9">
    <location>
        <begin position="46"/>
        <end position="64"/>
    </location>
</feature>
<dbReference type="InterPro" id="IPR007387">
    <property type="entry name" value="TRAP_DctQ"/>
</dbReference>
<keyword evidence="2" id="KW-0813">Transport</keyword>
<evidence type="ECO:0000313" key="12">
    <source>
        <dbReference type="Proteomes" id="UP001364890"/>
    </source>
</evidence>
<comment type="similarity">
    <text evidence="8">Belongs to the TRAP transporter small permease family.</text>
</comment>
<evidence type="ECO:0000256" key="7">
    <source>
        <dbReference type="ARBA" id="ARBA00023136"/>
    </source>
</evidence>
<dbReference type="Proteomes" id="UP001364890">
    <property type="component" value="Unassembled WGS sequence"/>
</dbReference>
<accession>A0ABU8F1A1</accession>
<keyword evidence="6 9" id="KW-1133">Transmembrane helix</keyword>
<dbReference type="Pfam" id="PF04290">
    <property type="entry name" value="DctQ"/>
    <property type="match status" value="1"/>
</dbReference>
<protein>
    <submittedName>
        <fullName evidence="11">TRAP transporter small permease</fullName>
    </submittedName>
</protein>
<dbReference type="RefSeq" id="WP_336496320.1">
    <property type="nucleotide sequence ID" value="NZ_JBAWSY010000002.1"/>
</dbReference>
<proteinExistence type="inferred from homology"/>
<keyword evidence="7 9" id="KW-0472">Membrane</keyword>
<evidence type="ECO:0000256" key="2">
    <source>
        <dbReference type="ARBA" id="ARBA00022448"/>
    </source>
</evidence>
<comment type="subcellular location">
    <subcellularLocation>
        <location evidence="1">Cell inner membrane</location>
        <topology evidence="1">Multi-pass membrane protein</topology>
    </subcellularLocation>
</comment>
<feature type="transmembrane region" description="Helical" evidence="9">
    <location>
        <begin position="12"/>
        <end position="31"/>
    </location>
</feature>
<evidence type="ECO:0000256" key="6">
    <source>
        <dbReference type="ARBA" id="ARBA00022989"/>
    </source>
</evidence>
<feature type="transmembrane region" description="Helical" evidence="9">
    <location>
        <begin position="128"/>
        <end position="150"/>
    </location>
</feature>
<sequence>MKSIDYIQKTIVFLLAILMGFLAIIVFYEVISRYGFKSPTIWTNEISSYTLQFIVFFSMGYLLIEDEHLKVTFFLDKLKGKANKILRIINVMLVIPYATILLIYGWNITASSYDRGSVSPTLLSVPLWIPYSFICIGGGLLILGGIGSVIKIISEPHATPQEVKVID</sequence>
<evidence type="ECO:0000256" key="1">
    <source>
        <dbReference type="ARBA" id="ARBA00004429"/>
    </source>
</evidence>
<gene>
    <name evidence="11" type="ORF">WAX74_03720</name>
</gene>
<feature type="domain" description="Tripartite ATP-independent periplasmic transporters DctQ component" evidence="10">
    <location>
        <begin position="22"/>
        <end position="152"/>
    </location>
</feature>
<dbReference type="EMBL" id="JBAWSY010000002">
    <property type="protein sequence ID" value="MEI4768767.1"/>
    <property type="molecule type" value="Genomic_DNA"/>
</dbReference>
<feature type="transmembrane region" description="Helical" evidence="9">
    <location>
        <begin position="85"/>
        <end position="108"/>
    </location>
</feature>
<evidence type="ECO:0000256" key="3">
    <source>
        <dbReference type="ARBA" id="ARBA00022475"/>
    </source>
</evidence>
<evidence type="ECO:0000256" key="5">
    <source>
        <dbReference type="ARBA" id="ARBA00022692"/>
    </source>
</evidence>
<keyword evidence="12" id="KW-1185">Reference proteome</keyword>
<keyword evidence="3" id="KW-1003">Cell membrane</keyword>